<dbReference type="GO" id="GO:0020037">
    <property type="term" value="F:heme binding"/>
    <property type="evidence" value="ECO:0007669"/>
    <property type="project" value="InterPro"/>
</dbReference>
<comment type="similarity">
    <text evidence="5">Belongs to the truncated hemoglobin family. Group II subfamily.</text>
</comment>
<dbReference type="InterPro" id="IPR009050">
    <property type="entry name" value="Globin-like_sf"/>
</dbReference>
<evidence type="ECO:0000313" key="7">
    <source>
        <dbReference type="EMBL" id="SES30552.1"/>
    </source>
</evidence>
<evidence type="ECO:0000256" key="3">
    <source>
        <dbReference type="ARBA" id="ARBA00022723"/>
    </source>
</evidence>
<dbReference type="EMBL" id="FOFR01000031">
    <property type="protein sequence ID" value="SES30552.1"/>
    <property type="molecule type" value="Genomic_DNA"/>
</dbReference>
<dbReference type="GO" id="GO:0019825">
    <property type="term" value="F:oxygen binding"/>
    <property type="evidence" value="ECO:0007669"/>
    <property type="project" value="InterPro"/>
</dbReference>
<dbReference type="SUPFAM" id="SSF46458">
    <property type="entry name" value="Globin-like"/>
    <property type="match status" value="1"/>
</dbReference>
<dbReference type="Pfam" id="PF01152">
    <property type="entry name" value="Bac_globin"/>
    <property type="match status" value="1"/>
</dbReference>
<keyword evidence="2 6" id="KW-0349">Heme</keyword>
<feature type="binding site" description="distal binding residue" evidence="6">
    <location>
        <position position="41"/>
    </location>
    <ligand>
        <name>heme</name>
        <dbReference type="ChEBI" id="CHEBI:30413"/>
    </ligand>
    <ligandPart>
        <name>Fe</name>
        <dbReference type="ChEBI" id="CHEBI:18248"/>
    </ligandPart>
</feature>
<dbReference type="AlphaFoldDB" id="A0A1H9W9F0"/>
<dbReference type="PANTHER" id="PTHR47366:SF1">
    <property type="entry name" value="TWO-ON-TWO HEMOGLOBIN-3"/>
    <property type="match status" value="1"/>
</dbReference>
<evidence type="ECO:0000256" key="4">
    <source>
        <dbReference type="ARBA" id="ARBA00023004"/>
    </source>
</evidence>
<evidence type="ECO:0000313" key="8">
    <source>
        <dbReference type="Proteomes" id="UP000199352"/>
    </source>
</evidence>
<dbReference type="InterPro" id="IPR001486">
    <property type="entry name" value="Hemoglobin_trunc"/>
</dbReference>
<evidence type="ECO:0000256" key="6">
    <source>
        <dbReference type="PIRSR" id="PIRSR601486-1"/>
    </source>
</evidence>
<dbReference type="InterPro" id="IPR044203">
    <property type="entry name" value="GlbO/GLB3-like"/>
</dbReference>
<dbReference type="STRING" id="402600.SAMN05216188_13186"/>
<keyword evidence="3 6" id="KW-0479">Metal-binding</keyword>
<organism evidence="7 8">
    <name type="scientific">Lentzea xinjiangensis</name>
    <dbReference type="NCBI Taxonomy" id="402600"/>
    <lineage>
        <taxon>Bacteria</taxon>
        <taxon>Bacillati</taxon>
        <taxon>Actinomycetota</taxon>
        <taxon>Actinomycetes</taxon>
        <taxon>Pseudonocardiales</taxon>
        <taxon>Pseudonocardiaceae</taxon>
        <taxon>Lentzea</taxon>
    </lineage>
</organism>
<proteinExistence type="inferred from homology"/>
<gene>
    <name evidence="7" type="ORF">SAMN05216188_13186</name>
</gene>
<evidence type="ECO:0000256" key="2">
    <source>
        <dbReference type="ARBA" id="ARBA00022617"/>
    </source>
</evidence>
<evidence type="ECO:0000256" key="5">
    <source>
        <dbReference type="ARBA" id="ARBA00034496"/>
    </source>
</evidence>
<dbReference type="GO" id="GO:0046872">
    <property type="term" value="F:metal ion binding"/>
    <property type="evidence" value="ECO:0007669"/>
    <property type="project" value="UniProtKB-KW"/>
</dbReference>
<keyword evidence="4 6" id="KW-0408">Iron</keyword>
<name>A0A1H9W9F0_9PSEU</name>
<accession>A0A1H9W9F0</accession>
<sequence>MRLANEPLLMELADRFYSGVTDDRVLRALYPDADLTAAARHLGWFLVEFWGGPITYSKVRGYPSLRIRHIPFPITAELRDRWLGHMRTALAEVAIDEPDKAKLWQWFTAEAEVLVNVP</sequence>
<dbReference type="RefSeq" id="WP_089961381.1">
    <property type="nucleotide sequence ID" value="NZ_FOFR01000031.1"/>
</dbReference>
<dbReference type="Gene3D" id="1.10.490.10">
    <property type="entry name" value="Globins"/>
    <property type="match status" value="1"/>
</dbReference>
<evidence type="ECO:0000256" key="1">
    <source>
        <dbReference type="ARBA" id="ARBA00022448"/>
    </source>
</evidence>
<keyword evidence="8" id="KW-1185">Reference proteome</keyword>
<dbReference type="GO" id="GO:0005344">
    <property type="term" value="F:oxygen carrier activity"/>
    <property type="evidence" value="ECO:0007669"/>
    <property type="project" value="InterPro"/>
</dbReference>
<keyword evidence="1" id="KW-0813">Transport</keyword>
<dbReference type="Proteomes" id="UP000199352">
    <property type="component" value="Unassembled WGS sequence"/>
</dbReference>
<protein>
    <submittedName>
        <fullName evidence="7">Hemoglobin</fullName>
    </submittedName>
</protein>
<dbReference type="InterPro" id="IPR012292">
    <property type="entry name" value="Globin/Proto"/>
</dbReference>
<dbReference type="OrthoDB" id="9790913at2"/>
<dbReference type="PANTHER" id="PTHR47366">
    <property type="entry name" value="TWO-ON-TWO HEMOGLOBIN-3"/>
    <property type="match status" value="1"/>
</dbReference>
<reference evidence="8" key="1">
    <citation type="submission" date="2016-10" db="EMBL/GenBank/DDBJ databases">
        <authorList>
            <person name="Varghese N."/>
            <person name="Submissions S."/>
        </authorList>
    </citation>
    <scope>NUCLEOTIDE SEQUENCE [LARGE SCALE GENOMIC DNA]</scope>
    <source>
        <strain evidence="8">CGMCC 4.3525</strain>
    </source>
</reference>